<evidence type="ECO:0000256" key="1">
    <source>
        <dbReference type="SAM" id="SignalP"/>
    </source>
</evidence>
<evidence type="ECO:0000313" key="2">
    <source>
        <dbReference type="EMBL" id="MCL7033736.1"/>
    </source>
</evidence>
<keyword evidence="3" id="KW-1185">Reference proteome</keyword>
<dbReference type="AlphaFoldDB" id="A0AA41SBA5"/>
<comment type="caution">
    <text evidence="2">The sequence shown here is derived from an EMBL/GenBank/DDBJ whole genome shotgun (WGS) entry which is preliminary data.</text>
</comment>
<organism evidence="2 3">
    <name type="scientific">Papaver nudicaule</name>
    <name type="common">Iceland poppy</name>
    <dbReference type="NCBI Taxonomy" id="74823"/>
    <lineage>
        <taxon>Eukaryota</taxon>
        <taxon>Viridiplantae</taxon>
        <taxon>Streptophyta</taxon>
        <taxon>Embryophyta</taxon>
        <taxon>Tracheophyta</taxon>
        <taxon>Spermatophyta</taxon>
        <taxon>Magnoliopsida</taxon>
        <taxon>Ranunculales</taxon>
        <taxon>Papaveraceae</taxon>
        <taxon>Papaveroideae</taxon>
        <taxon>Papaver</taxon>
    </lineage>
</organism>
<dbReference type="Proteomes" id="UP001177140">
    <property type="component" value="Unassembled WGS sequence"/>
</dbReference>
<feature type="signal peptide" evidence="1">
    <location>
        <begin position="1"/>
        <end position="27"/>
    </location>
</feature>
<accession>A0AA41SBA5</accession>
<evidence type="ECO:0000313" key="3">
    <source>
        <dbReference type="Proteomes" id="UP001177140"/>
    </source>
</evidence>
<proteinExistence type="predicted"/>
<sequence>MARANTIMGCAMLLVVVMALYVGKAQGATGVCIYDCAREHAAEHGGSWGYYLPECGGLCLQGSFTVRGVTEGKPSPKMQKAVELLAEAPDVNLPSLGRKF</sequence>
<reference evidence="2" key="1">
    <citation type="submission" date="2022-03" db="EMBL/GenBank/DDBJ databases">
        <title>A functionally conserved STORR gene fusion in Papaver species that diverged 16.8 million years ago.</title>
        <authorList>
            <person name="Catania T."/>
        </authorList>
    </citation>
    <scope>NUCLEOTIDE SEQUENCE</scope>
    <source>
        <strain evidence="2">S-191538</strain>
    </source>
</reference>
<dbReference type="EMBL" id="JAJJMA010137799">
    <property type="protein sequence ID" value="MCL7033736.1"/>
    <property type="molecule type" value="Genomic_DNA"/>
</dbReference>
<feature type="chain" id="PRO_5041296950" evidence="1">
    <location>
        <begin position="28"/>
        <end position="100"/>
    </location>
</feature>
<name>A0AA41SBA5_PAPNU</name>
<keyword evidence="1" id="KW-0732">Signal</keyword>
<protein>
    <submittedName>
        <fullName evidence="2">Uncharacterized protein</fullName>
    </submittedName>
</protein>
<gene>
    <name evidence="2" type="ORF">MKW94_014412</name>
</gene>